<dbReference type="EMBL" id="KN831953">
    <property type="protein sequence ID" value="KIO10088.1"/>
    <property type="molecule type" value="Genomic_DNA"/>
</dbReference>
<reference evidence="2" key="2">
    <citation type="submission" date="2015-01" db="EMBL/GenBank/DDBJ databases">
        <title>Evolutionary Origins and Diversification of the Mycorrhizal Mutualists.</title>
        <authorList>
            <consortium name="DOE Joint Genome Institute"/>
            <consortium name="Mycorrhizal Genomics Consortium"/>
            <person name="Kohler A."/>
            <person name="Kuo A."/>
            <person name="Nagy L.G."/>
            <person name="Floudas D."/>
            <person name="Copeland A."/>
            <person name="Barry K.W."/>
            <person name="Cichocki N."/>
            <person name="Veneault-Fourrey C."/>
            <person name="LaButti K."/>
            <person name="Lindquist E.A."/>
            <person name="Lipzen A."/>
            <person name="Lundell T."/>
            <person name="Morin E."/>
            <person name="Murat C."/>
            <person name="Riley R."/>
            <person name="Ohm R."/>
            <person name="Sun H."/>
            <person name="Tunlid A."/>
            <person name="Henrissat B."/>
            <person name="Grigoriev I.V."/>
            <person name="Hibbett D.S."/>
            <person name="Martin F."/>
        </authorList>
    </citation>
    <scope>NUCLEOTIDE SEQUENCE [LARGE SCALE GENOMIC DNA]</scope>
    <source>
        <strain evidence="2">Marx 270</strain>
    </source>
</reference>
<sequence>MPPEKQIVLCESCGKSFKPTGIGPHRKSCIRCARKTNEDLAHFDRLRRQVAQPATDSNNNIDDIRVEYHPNAGKPTVKVPFAEFSRGHAPKTYKPDPCTAPWYPFRTRLDFDLSEFIHEAALNREQANRIIKLSKRFRTEDCTLNSYNDLESSWQAASHRMTAFQKSVISAPFAGETMEFDVYYHSLWDWACDLLKDSNVGPYFVFDAERLAKFDGSSFVRFIDEPWTANDFWNVQSGLPSDGKVLAFILYADKSKLSSFGRQKGYPVVARIANLPTWIRNGEGLGGGRVVGWLPIVKEDKRYSGKKLFANFKNHVWYESFKKILDTISEYLNTGCWVMCWDGIARRLFPTVLILSADYEEQAVMALMRGVMSNYPCPICLIPREEISKFPTDCERRTSENVFKTLQEARSQNRADHKEQILAKQGLRDVDSAFREVKNMDVYRALCWDRLHANCAGKFGDHLWGELVRILETMGRQTMGKVERNLSAVPCWHGLNHFEEALSVLYTDGQKFEDLSKIIVFACHDIFPHDTEKDGYLLLRCLRAYIEFDMYTALELQTTHTLAAGREALVIFNSLMKKYAEKTQYTGKNWNFPKNHTRMHVFDDIEAKGVTRNFNTKPNEKMHGPLKEAYQKQTNFKNVAQQILHIDHLGLVCEHIRCKITEYDTYMLTAKATCLGSPEADEPEEEFFHVKLGSKMKEPLTFEDMERKSTTDNAFSRFQGKLSKFLNSHFGIAGKPLPGGKRIQFQTNEKITEFCFVKVNFESTVDWCQYTDYLRCHPNFHGRPRYDCVLIKTQQKDIFGRLILLFQCVVGEEAFPLALIQPFDAPTGQRLHKDKHLNFWRVREQPRMSSEIISVHSIIRSALLYPDHTRPGEYLVVDTVDTDMFLRVQMMHKAAGHL</sequence>
<organism evidence="1 2">
    <name type="scientific">Pisolithus tinctorius Marx 270</name>
    <dbReference type="NCBI Taxonomy" id="870435"/>
    <lineage>
        <taxon>Eukaryota</taxon>
        <taxon>Fungi</taxon>
        <taxon>Dikarya</taxon>
        <taxon>Basidiomycota</taxon>
        <taxon>Agaricomycotina</taxon>
        <taxon>Agaricomycetes</taxon>
        <taxon>Agaricomycetidae</taxon>
        <taxon>Boletales</taxon>
        <taxon>Sclerodermatineae</taxon>
        <taxon>Pisolithaceae</taxon>
        <taxon>Pisolithus</taxon>
    </lineage>
</organism>
<dbReference type="STRING" id="870435.A0A0C3JLP6"/>
<name>A0A0C3JLP6_PISTI</name>
<keyword evidence="2" id="KW-1185">Reference proteome</keyword>
<dbReference type="InParanoid" id="A0A0C3JLP6"/>
<protein>
    <recommendedName>
        <fullName evidence="3">C2H2-type domain-containing protein</fullName>
    </recommendedName>
</protein>
<dbReference type="HOGENOM" id="CLU_009122_0_0_1"/>
<evidence type="ECO:0000313" key="2">
    <source>
        <dbReference type="Proteomes" id="UP000054217"/>
    </source>
</evidence>
<evidence type="ECO:0000313" key="1">
    <source>
        <dbReference type="EMBL" id="KIO10088.1"/>
    </source>
</evidence>
<evidence type="ECO:0008006" key="3">
    <source>
        <dbReference type="Google" id="ProtNLM"/>
    </source>
</evidence>
<dbReference type="Proteomes" id="UP000054217">
    <property type="component" value="Unassembled WGS sequence"/>
</dbReference>
<accession>A0A0C3JLP6</accession>
<reference evidence="1 2" key="1">
    <citation type="submission" date="2014-04" db="EMBL/GenBank/DDBJ databases">
        <authorList>
            <consortium name="DOE Joint Genome Institute"/>
            <person name="Kuo A."/>
            <person name="Kohler A."/>
            <person name="Costa M.D."/>
            <person name="Nagy L.G."/>
            <person name="Floudas D."/>
            <person name="Copeland A."/>
            <person name="Barry K.W."/>
            <person name="Cichocki N."/>
            <person name="Veneault-Fourrey C."/>
            <person name="LaButti K."/>
            <person name="Lindquist E.A."/>
            <person name="Lipzen A."/>
            <person name="Lundell T."/>
            <person name="Morin E."/>
            <person name="Murat C."/>
            <person name="Sun H."/>
            <person name="Tunlid A."/>
            <person name="Henrissat B."/>
            <person name="Grigoriev I.V."/>
            <person name="Hibbett D.S."/>
            <person name="Martin F."/>
            <person name="Nordberg H.P."/>
            <person name="Cantor M.N."/>
            <person name="Hua S.X."/>
        </authorList>
    </citation>
    <scope>NUCLEOTIDE SEQUENCE [LARGE SCALE GENOMIC DNA]</scope>
    <source>
        <strain evidence="1 2">Marx 270</strain>
    </source>
</reference>
<dbReference type="Pfam" id="PF18759">
    <property type="entry name" value="Plavaka"/>
    <property type="match status" value="1"/>
</dbReference>
<dbReference type="InterPro" id="IPR041078">
    <property type="entry name" value="Plavaka"/>
</dbReference>
<proteinExistence type="predicted"/>
<dbReference type="AlphaFoldDB" id="A0A0C3JLP6"/>
<dbReference type="OrthoDB" id="3239511at2759"/>
<gene>
    <name evidence="1" type="ORF">M404DRAFT_131015</name>
</gene>